<proteinExistence type="predicted"/>
<dbReference type="PANTHER" id="PTHR43300">
    <property type="entry name" value="ACETYLTRANSFERASE"/>
    <property type="match status" value="1"/>
</dbReference>
<dbReference type="Proteomes" id="UP001499974">
    <property type="component" value="Unassembled WGS sequence"/>
</dbReference>
<comment type="caution">
    <text evidence="1">The sequence shown here is derived from an EMBL/GenBank/DDBJ whole genome shotgun (WGS) entry which is preliminary data.</text>
</comment>
<dbReference type="PANTHER" id="PTHR43300:SF7">
    <property type="entry name" value="UDP-N-ACETYLBACILLOSAMINE N-ACETYLTRANSFERASE"/>
    <property type="match status" value="1"/>
</dbReference>
<name>A0ABP8XP30_9ACTN</name>
<organism evidence="1 2">
    <name type="scientific">Nocardioides conyzicola</name>
    <dbReference type="NCBI Taxonomy" id="1651781"/>
    <lineage>
        <taxon>Bacteria</taxon>
        <taxon>Bacillati</taxon>
        <taxon>Actinomycetota</taxon>
        <taxon>Actinomycetes</taxon>
        <taxon>Propionibacteriales</taxon>
        <taxon>Nocardioidaceae</taxon>
        <taxon>Nocardioides</taxon>
    </lineage>
</organism>
<dbReference type="InterPro" id="IPR050179">
    <property type="entry name" value="Trans_hexapeptide_repeat"/>
</dbReference>
<dbReference type="CDD" id="cd03360">
    <property type="entry name" value="LbH_AT_putative"/>
    <property type="match status" value="1"/>
</dbReference>
<protein>
    <submittedName>
        <fullName evidence="1">Acetyltransferase</fullName>
    </submittedName>
</protein>
<accession>A0ABP8XP30</accession>
<dbReference type="Gene3D" id="3.40.50.20">
    <property type="match status" value="1"/>
</dbReference>
<dbReference type="EMBL" id="BAABKM010000002">
    <property type="protein sequence ID" value="GAA4710758.1"/>
    <property type="molecule type" value="Genomic_DNA"/>
</dbReference>
<dbReference type="InterPro" id="IPR011004">
    <property type="entry name" value="Trimer_LpxA-like_sf"/>
</dbReference>
<evidence type="ECO:0000313" key="2">
    <source>
        <dbReference type="Proteomes" id="UP001499974"/>
    </source>
</evidence>
<dbReference type="SUPFAM" id="SSF51161">
    <property type="entry name" value="Trimeric LpxA-like enzymes"/>
    <property type="match status" value="1"/>
</dbReference>
<gene>
    <name evidence="1" type="ORF">GCM10023349_32120</name>
</gene>
<reference evidence="2" key="1">
    <citation type="journal article" date="2019" name="Int. J. Syst. Evol. Microbiol.">
        <title>The Global Catalogue of Microorganisms (GCM) 10K type strain sequencing project: providing services to taxonomists for standard genome sequencing and annotation.</title>
        <authorList>
            <consortium name="The Broad Institute Genomics Platform"/>
            <consortium name="The Broad Institute Genome Sequencing Center for Infectious Disease"/>
            <person name="Wu L."/>
            <person name="Ma J."/>
        </authorList>
    </citation>
    <scope>NUCLEOTIDE SEQUENCE [LARGE SCALE GENOMIC DNA]</scope>
    <source>
        <strain evidence="2">JCM 18531</strain>
    </source>
</reference>
<dbReference type="InterPro" id="IPR020019">
    <property type="entry name" value="AcTrfase_PglD-like"/>
</dbReference>
<evidence type="ECO:0000313" key="1">
    <source>
        <dbReference type="EMBL" id="GAA4710758.1"/>
    </source>
</evidence>
<sequence>MLVAASGLAREVLALERVVGRYDDLRVLDDDPARRGTALDGAEVVGGLAEIARYPEHDVVVCAGRGATRRSLVERLVELGVGDERYARVIHPAATVSGTAIGRGSIVLAGAVGTANVTVGRHVVVMPQVTLTHDDVVADYVTLCAGVSLGGGVRVDEGAYLGMNACVREGGEVGAGSTLGMGAALLTPLPAGATWVGVPARPIAATYRMEGA</sequence>
<dbReference type="Gene3D" id="2.160.10.10">
    <property type="entry name" value="Hexapeptide repeat proteins"/>
    <property type="match status" value="1"/>
</dbReference>
<keyword evidence="2" id="KW-1185">Reference proteome</keyword>